<sequence>MVSEHQIIALVERFEHKLKLLTRAYTDTQKQVEQLELENSALQESLRKEQELVRQLRKKPVIPEKNTPKSKDVGIIVKDNLSETDTNAELKQQLDEYIRELERCIAHLSSLS</sequence>
<keyword evidence="1" id="KW-0175">Coiled coil</keyword>
<dbReference type="Proteomes" id="UP000033054">
    <property type="component" value="Chromosome"/>
</dbReference>
<accession>A0A0E3ZSE4</accession>
<evidence type="ECO:0000313" key="2">
    <source>
        <dbReference type="EMBL" id="AKD54323.1"/>
    </source>
</evidence>
<proteinExistence type="predicted"/>
<dbReference type="HOGENOM" id="CLU_2144247_0_0_10"/>
<keyword evidence="3" id="KW-1185">Reference proteome</keyword>
<gene>
    <name evidence="2" type="ORF">SD10_04745</name>
</gene>
<dbReference type="AlphaFoldDB" id="A0A0E3ZSE4"/>
<protein>
    <submittedName>
        <fullName evidence="2">Uncharacterized protein</fullName>
    </submittedName>
</protein>
<dbReference type="OrthoDB" id="1467932at2"/>
<dbReference type="RefSeq" id="WP_046375919.1">
    <property type="nucleotide sequence ID" value="NZ_CP010429.1"/>
</dbReference>
<dbReference type="PATRIC" id="fig|1379870.5.peg.1028"/>
<name>A0A0E3ZSE4_9BACT</name>
<dbReference type="EMBL" id="CP010429">
    <property type="protein sequence ID" value="AKD54323.1"/>
    <property type="molecule type" value="Genomic_DNA"/>
</dbReference>
<reference evidence="2 3" key="1">
    <citation type="journal article" date="2014" name="Curr. Microbiol.">
        <title>Spirosoma radiotolerans sp. nov., a gamma-radiation-resistant bacterium isolated from gamma ray-irradiated soil.</title>
        <authorList>
            <person name="Lee J.J."/>
            <person name="Srinivasan S."/>
            <person name="Lim S."/>
            <person name="Joe M."/>
            <person name="Im S."/>
            <person name="Bae S.I."/>
            <person name="Park K.R."/>
            <person name="Han J.H."/>
            <person name="Park S.H."/>
            <person name="Joo B.M."/>
            <person name="Park S.J."/>
            <person name="Kim M.K."/>
        </authorList>
    </citation>
    <scope>NUCLEOTIDE SEQUENCE [LARGE SCALE GENOMIC DNA]</scope>
    <source>
        <strain evidence="2 3">DG5A</strain>
    </source>
</reference>
<feature type="coiled-coil region" evidence="1">
    <location>
        <begin position="11"/>
        <end position="107"/>
    </location>
</feature>
<dbReference type="KEGG" id="srd:SD10_04745"/>
<organism evidence="2 3">
    <name type="scientific">Spirosoma radiotolerans</name>
    <dbReference type="NCBI Taxonomy" id="1379870"/>
    <lineage>
        <taxon>Bacteria</taxon>
        <taxon>Pseudomonadati</taxon>
        <taxon>Bacteroidota</taxon>
        <taxon>Cytophagia</taxon>
        <taxon>Cytophagales</taxon>
        <taxon>Cytophagaceae</taxon>
        <taxon>Spirosoma</taxon>
    </lineage>
</organism>
<dbReference type="STRING" id="1379870.SD10_04745"/>
<evidence type="ECO:0000256" key="1">
    <source>
        <dbReference type="SAM" id="Coils"/>
    </source>
</evidence>
<evidence type="ECO:0000313" key="3">
    <source>
        <dbReference type="Proteomes" id="UP000033054"/>
    </source>
</evidence>